<dbReference type="PANTHER" id="PTHR22807">
    <property type="entry name" value="NOP2 YEAST -RELATED NOL1/NOP2/FMU SUN DOMAIN-CONTAINING"/>
    <property type="match status" value="1"/>
</dbReference>
<keyword evidence="1 5" id="KW-0489">Methyltransferase</keyword>
<dbReference type="InterPro" id="IPR029063">
    <property type="entry name" value="SAM-dependent_MTases_sf"/>
</dbReference>
<dbReference type="InterPro" id="IPR035926">
    <property type="entry name" value="NusB-like_sf"/>
</dbReference>
<dbReference type="Pfam" id="PF22458">
    <property type="entry name" value="RsmF-B_ferredox"/>
    <property type="match status" value="1"/>
</dbReference>
<evidence type="ECO:0000259" key="7">
    <source>
        <dbReference type="PROSITE" id="PS51686"/>
    </source>
</evidence>
<feature type="domain" description="SAM-dependent MTase RsmB/NOP-type" evidence="7">
    <location>
        <begin position="199"/>
        <end position="454"/>
    </location>
</feature>
<sequence>MPALAPRTARELVFRVLVEHRASGEWVQDRLAQALATGPWSPADRGLATELACGVIRRQGTLTALLRPLINRPWERIEPDLVALLWLGTYQLVYLDRVPRFAAIHETVEVCRAIGQPRWTGFVNGVLRAVDRLVTDQFTDQPGGDAVPVTAGRYRQLHGRVFPAPQEDLTGYVAAAFSLPLWLAERWNRRWTATELLELAAAINETPVLYVRPNSRRTTADELWSLWQAHGVPCERVGETALRLEHTGRVEQLPGYAEGLFSLQDLTAMRAATMLKPQPGDRVWDVCAAPGTKSSQLAEIMDDRGEVLATDASAERLSLVDEGARRLGLTCIATRRIRPDGGDLPEGPFDAVLLDAPCSNTGVLHRRPEARWRLQPGDVLELAATQLRLLQAVLDRLSPHGRLVYATCSIEPEENEQTVRDVLAGRPDVQLTDEFTARPGPNGDGGYQALLTRP</sequence>
<dbReference type="PROSITE" id="PS51686">
    <property type="entry name" value="SAM_MT_RSMB_NOP"/>
    <property type="match status" value="1"/>
</dbReference>
<dbReference type="PANTHER" id="PTHR22807:SF61">
    <property type="entry name" value="NOL1_NOP2_SUN FAMILY PROTEIN _ ANTITERMINATION NUSB DOMAIN-CONTAINING PROTEIN"/>
    <property type="match status" value="1"/>
</dbReference>
<dbReference type="InterPro" id="IPR023267">
    <property type="entry name" value="RCMT"/>
</dbReference>
<dbReference type="InterPro" id="IPR001678">
    <property type="entry name" value="MeTrfase_RsmB-F_NOP2_dom"/>
</dbReference>
<dbReference type="GO" id="GO:0003723">
    <property type="term" value="F:RNA binding"/>
    <property type="evidence" value="ECO:0007669"/>
    <property type="project" value="UniProtKB-UniRule"/>
</dbReference>
<keyword evidence="3 5" id="KW-0949">S-adenosyl-L-methionine</keyword>
<evidence type="ECO:0000256" key="5">
    <source>
        <dbReference type="PROSITE-ProRule" id="PRU01023"/>
    </source>
</evidence>
<feature type="active site" description="Nucleophile" evidence="5">
    <location>
        <position position="408"/>
    </location>
</feature>
<comment type="caution">
    <text evidence="5">Lacks conserved residue(s) required for the propagation of feature annotation.</text>
</comment>
<comment type="similarity">
    <text evidence="5">Belongs to the class I-like SAM-binding methyltransferase superfamily. RsmB/NOP family.</text>
</comment>
<dbReference type="InterPro" id="IPR054728">
    <property type="entry name" value="RsmB-like_ferredoxin"/>
</dbReference>
<evidence type="ECO:0000256" key="3">
    <source>
        <dbReference type="ARBA" id="ARBA00022691"/>
    </source>
</evidence>
<protein>
    <submittedName>
        <fullName evidence="8">16S rRNA (Cytosine(967)-C(5))-methyltransferase RsmB</fullName>
    </submittedName>
</protein>
<dbReference type="GO" id="GO:0001510">
    <property type="term" value="P:RNA methylation"/>
    <property type="evidence" value="ECO:0007669"/>
    <property type="project" value="InterPro"/>
</dbReference>
<dbReference type="Gene3D" id="1.10.940.10">
    <property type="entry name" value="NusB-like"/>
    <property type="match status" value="1"/>
</dbReference>
<dbReference type="Gene3D" id="3.30.70.1170">
    <property type="entry name" value="Sun protein, domain 3"/>
    <property type="match status" value="1"/>
</dbReference>
<evidence type="ECO:0000256" key="1">
    <source>
        <dbReference type="ARBA" id="ARBA00022603"/>
    </source>
</evidence>
<proteinExistence type="inferred from homology"/>
<feature type="region of interest" description="Disordered" evidence="6">
    <location>
        <begin position="434"/>
        <end position="454"/>
    </location>
</feature>
<dbReference type="PRINTS" id="PR02008">
    <property type="entry name" value="RCMTFAMILY"/>
</dbReference>
<comment type="caution">
    <text evidence="8">The sequence shown here is derived from an EMBL/GenBank/DDBJ whole genome shotgun (WGS) entry which is preliminary data.</text>
</comment>
<dbReference type="GO" id="GO:0006355">
    <property type="term" value="P:regulation of DNA-templated transcription"/>
    <property type="evidence" value="ECO:0007669"/>
    <property type="project" value="InterPro"/>
</dbReference>
<dbReference type="SUPFAM" id="SSF53335">
    <property type="entry name" value="S-adenosyl-L-methionine-dependent methyltransferases"/>
    <property type="match status" value="1"/>
</dbReference>
<evidence type="ECO:0000256" key="2">
    <source>
        <dbReference type="ARBA" id="ARBA00022679"/>
    </source>
</evidence>
<evidence type="ECO:0000313" key="8">
    <source>
        <dbReference type="EMBL" id="HEN14983.1"/>
    </source>
</evidence>
<organism evidence="8">
    <name type="scientific">Schlesneria paludicola</name>
    <dbReference type="NCBI Taxonomy" id="360056"/>
    <lineage>
        <taxon>Bacteria</taxon>
        <taxon>Pseudomonadati</taxon>
        <taxon>Planctomycetota</taxon>
        <taxon>Planctomycetia</taxon>
        <taxon>Planctomycetales</taxon>
        <taxon>Planctomycetaceae</taxon>
        <taxon>Schlesneria</taxon>
    </lineage>
</organism>
<dbReference type="CDD" id="cd02440">
    <property type="entry name" value="AdoMet_MTases"/>
    <property type="match status" value="1"/>
</dbReference>
<dbReference type="GO" id="GO:0008173">
    <property type="term" value="F:RNA methyltransferase activity"/>
    <property type="evidence" value="ECO:0007669"/>
    <property type="project" value="InterPro"/>
</dbReference>
<accession>A0A7C2JZX7</accession>
<dbReference type="InterPro" id="IPR006027">
    <property type="entry name" value="NusB_RsmB_TIM44"/>
</dbReference>
<reference evidence="8" key="1">
    <citation type="journal article" date="2020" name="mSystems">
        <title>Genome- and Community-Level Interaction Insights into Carbon Utilization and Element Cycling Functions of Hydrothermarchaeota in Hydrothermal Sediment.</title>
        <authorList>
            <person name="Zhou Z."/>
            <person name="Liu Y."/>
            <person name="Xu W."/>
            <person name="Pan J."/>
            <person name="Luo Z.H."/>
            <person name="Li M."/>
        </authorList>
    </citation>
    <scope>NUCLEOTIDE SEQUENCE [LARGE SCALE GENOMIC DNA]</scope>
    <source>
        <strain evidence="8">SpSt-339</strain>
    </source>
</reference>
<keyword evidence="4 5" id="KW-0694">RNA-binding</keyword>
<dbReference type="InterPro" id="IPR049560">
    <property type="entry name" value="MeTrfase_RsmB-F_NOP2_cat"/>
</dbReference>
<keyword evidence="2 5" id="KW-0808">Transferase</keyword>
<dbReference type="SUPFAM" id="SSF48013">
    <property type="entry name" value="NusB-like"/>
    <property type="match status" value="1"/>
</dbReference>
<feature type="binding site" evidence="5">
    <location>
        <position position="355"/>
    </location>
    <ligand>
        <name>S-adenosyl-L-methionine</name>
        <dbReference type="ChEBI" id="CHEBI:59789"/>
    </ligand>
</feature>
<evidence type="ECO:0000256" key="4">
    <source>
        <dbReference type="ARBA" id="ARBA00022884"/>
    </source>
</evidence>
<dbReference type="Gene3D" id="3.40.50.150">
    <property type="entry name" value="Vaccinia Virus protein VP39"/>
    <property type="match status" value="1"/>
</dbReference>
<dbReference type="Pfam" id="PF01029">
    <property type="entry name" value="NusB"/>
    <property type="match status" value="1"/>
</dbReference>
<name>A0A7C2JZX7_9PLAN</name>
<dbReference type="EMBL" id="DSOK01000171">
    <property type="protein sequence ID" value="HEN14983.1"/>
    <property type="molecule type" value="Genomic_DNA"/>
</dbReference>
<gene>
    <name evidence="8" type="ORF">ENQ76_05870</name>
</gene>
<dbReference type="AlphaFoldDB" id="A0A7C2JZX7"/>
<dbReference type="Pfam" id="PF01189">
    <property type="entry name" value="Methyltr_RsmB-F"/>
    <property type="match status" value="1"/>
</dbReference>
<feature type="binding site" evidence="5">
    <location>
        <position position="311"/>
    </location>
    <ligand>
        <name>S-adenosyl-L-methionine</name>
        <dbReference type="ChEBI" id="CHEBI:59789"/>
    </ligand>
</feature>
<evidence type="ECO:0000256" key="6">
    <source>
        <dbReference type="SAM" id="MobiDB-lite"/>
    </source>
</evidence>